<sequence>MPKPKVRFYCTYPNCGKAFRKELARDKHQGYHYKERAHKCHICSKSYTQNGNLIKHLKTHFIPNVDLRKTHRCEYCSRRYTEKYNLKVHQKKFHPAEYSQTYE</sequence>
<keyword evidence="2" id="KW-0479">Metal-binding</keyword>
<keyword evidence="6" id="KW-0805">Transcription regulation</keyword>
<dbReference type="SMART" id="SM00355">
    <property type="entry name" value="ZnF_C2H2"/>
    <property type="match status" value="3"/>
</dbReference>
<evidence type="ECO:0000256" key="9">
    <source>
        <dbReference type="PROSITE-ProRule" id="PRU00042"/>
    </source>
</evidence>
<accession>A0A7S3KJ73</accession>
<evidence type="ECO:0000256" key="1">
    <source>
        <dbReference type="ARBA" id="ARBA00004123"/>
    </source>
</evidence>
<keyword evidence="4 9" id="KW-0863">Zinc-finger</keyword>
<keyword evidence="8" id="KW-0539">Nucleus</keyword>
<dbReference type="PANTHER" id="PTHR46179">
    <property type="entry name" value="ZINC FINGER PROTEIN"/>
    <property type="match status" value="1"/>
</dbReference>
<organism evidence="11">
    <name type="scientific">Euplotes crassus</name>
    <dbReference type="NCBI Taxonomy" id="5936"/>
    <lineage>
        <taxon>Eukaryota</taxon>
        <taxon>Sar</taxon>
        <taxon>Alveolata</taxon>
        <taxon>Ciliophora</taxon>
        <taxon>Intramacronucleata</taxon>
        <taxon>Spirotrichea</taxon>
        <taxon>Hypotrichia</taxon>
        <taxon>Euplotida</taxon>
        <taxon>Euplotidae</taxon>
        <taxon>Moneuplotes</taxon>
    </lineage>
</organism>
<dbReference type="InterPro" id="IPR036236">
    <property type="entry name" value="Znf_C2H2_sf"/>
</dbReference>
<reference evidence="11" key="1">
    <citation type="submission" date="2021-01" db="EMBL/GenBank/DDBJ databases">
        <authorList>
            <person name="Corre E."/>
            <person name="Pelletier E."/>
            <person name="Niang G."/>
            <person name="Scheremetjew M."/>
            <person name="Finn R."/>
            <person name="Kale V."/>
            <person name="Holt S."/>
            <person name="Cochrane G."/>
            <person name="Meng A."/>
            <person name="Brown T."/>
            <person name="Cohen L."/>
        </authorList>
    </citation>
    <scope>NUCLEOTIDE SEQUENCE</scope>
    <source>
        <strain evidence="11">CT5</strain>
    </source>
</reference>
<protein>
    <recommendedName>
        <fullName evidence="10">C2H2-type domain-containing protein</fullName>
    </recommendedName>
</protein>
<dbReference type="GO" id="GO:0008270">
    <property type="term" value="F:zinc ion binding"/>
    <property type="evidence" value="ECO:0007669"/>
    <property type="project" value="UniProtKB-KW"/>
</dbReference>
<evidence type="ECO:0000259" key="10">
    <source>
        <dbReference type="PROSITE" id="PS50157"/>
    </source>
</evidence>
<dbReference type="PROSITE" id="PS50157">
    <property type="entry name" value="ZINC_FINGER_C2H2_2"/>
    <property type="match status" value="3"/>
</dbReference>
<keyword evidence="5" id="KW-0862">Zinc</keyword>
<dbReference type="SUPFAM" id="SSF57667">
    <property type="entry name" value="beta-beta-alpha zinc fingers"/>
    <property type="match status" value="2"/>
</dbReference>
<dbReference type="PANTHER" id="PTHR46179:SF13">
    <property type="entry name" value="C2H2-TYPE DOMAIN-CONTAINING PROTEIN"/>
    <property type="match status" value="1"/>
</dbReference>
<evidence type="ECO:0000256" key="8">
    <source>
        <dbReference type="ARBA" id="ARBA00023242"/>
    </source>
</evidence>
<dbReference type="AlphaFoldDB" id="A0A7S3KJ73"/>
<evidence type="ECO:0000256" key="7">
    <source>
        <dbReference type="ARBA" id="ARBA00023163"/>
    </source>
</evidence>
<dbReference type="GO" id="GO:0005634">
    <property type="term" value="C:nucleus"/>
    <property type="evidence" value="ECO:0007669"/>
    <property type="project" value="UniProtKB-SubCell"/>
</dbReference>
<keyword evidence="3" id="KW-0677">Repeat</keyword>
<dbReference type="Pfam" id="PF00096">
    <property type="entry name" value="zf-C2H2"/>
    <property type="match status" value="2"/>
</dbReference>
<dbReference type="GO" id="GO:0006357">
    <property type="term" value="P:regulation of transcription by RNA polymerase II"/>
    <property type="evidence" value="ECO:0007669"/>
    <property type="project" value="TreeGrafter"/>
</dbReference>
<name>A0A7S3KJ73_EUPCR</name>
<feature type="domain" description="C2H2-type" evidence="10">
    <location>
        <begin position="8"/>
        <end position="37"/>
    </location>
</feature>
<dbReference type="InterPro" id="IPR013087">
    <property type="entry name" value="Znf_C2H2_type"/>
</dbReference>
<proteinExistence type="predicted"/>
<keyword evidence="7" id="KW-0804">Transcription</keyword>
<evidence type="ECO:0000256" key="5">
    <source>
        <dbReference type="ARBA" id="ARBA00022833"/>
    </source>
</evidence>
<gene>
    <name evidence="11" type="ORF">ECRA1380_LOCUS8150</name>
</gene>
<comment type="subcellular location">
    <subcellularLocation>
        <location evidence="1">Nucleus</location>
    </subcellularLocation>
</comment>
<dbReference type="Gene3D" id="3.30.160.60">
    <property type="entry name" value="Classic Zinc Finger"/>
    <property type="match status" value="2"/>
</dbReference>
<evidence type="ECO:0000313" key="11">
    <source>
        <dbReference type="EMBL" id="CAE0383188.1"/>
    </source>
</evidence>
<feature type="domain" description="C2H2-type" evidence="10">
    <location>
        <begin position="71"/>
        <end position="99"/>
    </location>
</feature>
<dbReference type="PROSITE" id="PS00028">
    <property type="entry name" value="ZINC_FINGER_C2H2_1"/>
    <property type="match status" value="3"/>
</dbReference>
<dbReference type="EMBL" id="HBIK01017285">
    <property type="protein sequence ID" value="CAE0383188.1"/>
    <property type="molecule type" value="Transcribed_RNA"/>
</dbReference>
<dbReference type="InterPro" id="IPR051061">
    <property type="entry name" value="Zinc_finger_trans_reg"/>
</dbReference>
<evidence type="ECO:0000256" key="2">
    <source>
        <dbReference type="ARBA" id="ARBA00022723"/>
    </source>
</evidence>
<evidence type="ECO:0000256" key="6">
    <source>
        <dbReference type="ARBA" id="ARBA00023015"/>
    </source>
</evidence>
<evidence type="ECO:0000256" key="3">
    <source>
        <dbReference type="ARBA" id="ARBA00022737"/>
    </source>
</evidence>
<evidence type="ECO:0000256" key="4">
    <source>
        <dbReference type="ARBA" id="ARBA00022771"/>
    </source>
</evidence>
<dbReference type="FunFam" id="3.30.160.60:FF:000110">
    <property type="entry name" value="Zinc finger protein-like"/>
    <property type="match status" value="1"/>
</dbReference>
<feature type="domain" description="C2H2-type" evidence="10">
    <location>
        <begin position="38"/>
        <end position="60"/>
    </location>
</feature>